<evidence type="ECO:0000256" key="1">
    <source>
        <dbReference type="SAM" id="Coils"/>
    </source>
</evidence>
<keyword evidence="3" id="KW-1185">Reference proteome</keyword>
<reference evidence="2 3" key="1">
    <citation type="journal article" date="2021" name="Elife">
        <title>Chloroplast acquisition without the gene transfer in kleptoplastic sea slugs, Plakobranchus ocellatus.</title>
        <authorList>
            <person name="Maeda T."/>
            <person name="Takahashi S."/>
            <person name="Yoshida T."/>
            <person name="Shimamura S."/>
            <person name="Takaki Y."/>
            <person name="Nagai Y."/>
            <person name="Toyoda A."/>
            <person name="Suzuki Y."/>
            <person name="Arimoto A."/>
            <person name="Ishii H."/>
            <person name="Satoh N."/>
            <person name="Nishiyama T."/>
            <person name="Hasebe M."/>
            <person name="Maruyama T."/>
            <person name="Minagawa J."/>
            <person name="Obokata J."/>
            <person name="Shigenobu S."/>
        </authorList>
    </citation>
    <scope>NUCLEOTIDE SEQUENCE [LARGE SCALE GENOMIC DNA]</scope>
</reference>
<comment type="caution">
    <text evidence="2">The sequence shown here is derived from an EMBL/GenBank/DDBJ whole genome shotgun (WGS) entry which is preliminary data.</text>
</comment>
<dbReference type="EMBL" id="BLXT01000975">
    <property type="protein sequence ID" value="GFN81994.1"/>
    <property type="molecule type" value="Genomic_DNA"/>
</dbReference>
<dbReference type="AlphaFoldDB" id="A0AAV3YFZ1"/>
<accession>A0AAV3YFZ1</accession>
<evidence type="ECO:0000313" key="3">
    <source>
        <dbReference type="Proteomes" id="UP000735302"/>
    </source>
</evidence>
<sequence length="217" mass="24361">MRNNIELLKTVISELQEEKENLNKKPQITCDCRVTETAEVARLKRRVKILKQRVRDIKMKAEVGKSRVLTLQKRNSALKKEVFKLRSKNCDLKDKVDSRDLEVSKITSLVAEERGEVNLKSSAKNAFTDELRQTVISLVCVAGVSAAKVRDVIQIVSENIFNYKITQPLPCAQTVGNMCDEGFVLSNLQVAQSLARNDYATLHSDGTSRDGKKIVGK</sequence>
<gene>
    <name evidence="2" type="ORF">PoB_000850000</name>
</gene>
<organism evidence="2 3">
    <name type="scientific">Plakobranchus ocellatus</name>
    <dbReference type="NCBI Taxonomy" id="259542"/>
    <lineage>
        <taxon>Eukaryota</taxon>
        <taxon>Metazoa</taxon>
        <taxon>Spiralia</taxon>
        <taxon>Lophotrochozoa</taxon>
        <taxon>Mollusca</taxon>
        <taxon>Gastropoda</taxon>
        <taxon>Heterobranchia</taxon>
        <taxon>Euthyneura</taxon>
        <taxon>Panpulmonata</taxon>
        <taxon>Sacoglossa</taxon>
        <taxon>Placobranchoidea</taxon>
        <taxon>Plakobranchidae</taxon>
        <taxon>Plakobranchus</taxon>
    </lineage>
</organism>
<feature type="coiled-coil region" evidence="1">
    <location>
        <begin position="5"/>
        <end position="60"/>
    </location>
</feature>
<name>A0AAV3YFZ1_9GAST</name>
<proteinExistence type="predicted"/>
<dbReference type="Gene3D" id="1.10.287.1490">
    <property type="match status" value="1"/>
</dbReference>
<keyword evidence="1" id="KW-0175">Coiled coil</keyword>
<dbReference type="Proteomes" id="UP000735302">
    <property type="component" value="Unassembled WGS sequence"/>
</dbReference>
<evidence type="ECO:0000313" key="2">
    <source>
        <dbReference type="EMBL" id="GFN81994.1"/>
    </source>
</evidence>
<protein>
    <submittedName>
        <fullName evidence="2">Uncharacterized protein</fullName>
    </submittedName>
</protein>